<keyword evidence="8 13" id="KW-1133">Transmembrane helix</keyword>
<organism evidence="15 16">
    <name type="scientific">Vitrella brassicaformis (strain CCMP3155)</name>
    <dbReference type="NCBI Taxonomy" id="1169540"/>
    <lineage>
        <taxon>Eukaryota</taxon>
        <taxon>Sar</taxon>
        <taxon>Alveolata</taxon>
        <taxon>Colpodellida</taxon>
        <taxon>Vitrellaceae</taxon>
        <taxon>Vitrella</taxon>
    </lineage>
</organism>
<dbReference type="GO" id="GO:0005245">
    <property type="term" value="F:voltage-gated calcium channel activity"/>
    <property type="evidence" value="ECO:0007669"/>
    <property type="project" value="InterPro"/>
</dbReference>
<accession>A0A0G4EP73</accession>
<evidence type="ECO:0000256" key="9">
    <source>
        <dbReference type="ARBA" id="ARBA00023065"/>
    </source>
</evidence>
<feature type="region of interest" description="Disordered" evidence="12">
    <location>
        <begin position="986"/>
        <end position="1005"/>
    </location>
</feature>
<keyword evidence="9" id="KW-0406">Ion transport</keyword>
<keyword evidence="6" id="KW-0677">Repeat</keyword>
<keyword evidence="16" id="KW-1185">Reference proteome</keyword>
<proteinExistence type="inferred from homology"/>
<feature type="transmembrane region" description="Helical" evidence="13">
    <location>
        <begin position="288"/>
        <end position="308"/>
    </location>
</feature>
<feature type="compositionally biased region" description="Polar residues" evidence="12">
    <location>
        <begin position="996"/>
        <end position="1005"/>
    </location>
</feature>
<feature type="transmembrane region" description="Helical" evidence="13">
    <location>
        <begin position="669"/>
        <end position="689"/>
    </location>
</feature>
<keyword evidence="4" id="KW-0813">Transport</keyword>
<dbReference type="InterPro" id="IPR018247">
    <property type="entry name" value="EF_Hand_1_Ca_BS"/>
</dbReference>
<dbReference type="GO" id="GO:0005509">
    <property type="term" value="F:calcium ion binding"/>
    <property type="evidence" value="ECO:0007669"/>
    <property type="project" value="InterPro"/>
</dbReference>
<feature type="transmembrane region" description="Helical" evidence="13">
    <location>
        <begin position="836"/>
        <end position="859"/>
    </location>
</feature>
<evidence type="ECO:0000256" key="7">
    <source>
        <dbReference type="ARBA" id="ARBA00022837"/>
    </source>
</evidence>
<feature type="transmembrane region" description="Helical" evidence="13">
    <location>
        <begin position="187"/>
        <end position="205"/>
    </location>
</feature>
<evidence type="ECO:0000256" key="10">
    <source>
        <dbReference type="ARBA" id="ARBA00023136"/>
    </source>
</evidence>
<feature type="transmembrane region" description="Helical" evidence="13">
    <location>
        <begin position="577"/>
        <end position="600"/>
    </location>
</feature>
<dbReference type="OrthoDB" id="416585at2759"/>
<evidence type="ECO:0000256" key="13">
    <source>
        <dbReference type="SAM" id="Phobius"/>
    </source>
</evidence>
<feature type="transmembrane region" description="Helical" evidence="13">
    <location>
        <begin position="627"/>
        <end position="648"/>
    </location>
</feature>
<dbReference type="VEuPathDB" id="CryptoDB:Vbra_20583"/>
<feature type="region of interest" description="Disordered" evidence="12">
    <location>
        <begin position="454"/>
        <end position="474"/>
    </location>
</feature>
<evidence type="ECO:0000256" key="8">
    <source>
        <dbReference type="ARBA" id="ARBA00022989"/>
    </source>
</evidence>
<evidence type="ECO:0000313" key="15">
    <source>
        <dbReference type="EMBL" id="CEL98608.1"/>
    </source>
</evidence>
<dbReference type="AlphaFoldDB" id="A0A0G4EP73"/>
<evidence type="ECO:0000256" key="1">
    <source>
        <dbReference type="ARBA" id="ARBA00004141"/>
    </source>
</evidence>
<dbReference type="InterPro" id="IPR044581">
    <property type="entry name" value="TPC1_plant"/>
</dbReference>
<dbReference type="GO" id="GO:0016020">
    <property type="term" value="C:membrane"/>
    <property type="evidence" value="ECO:0007669"/>
    <property type="project" value="UniProtKB-SubCell"/>
</dbReference>
<keyword evidence="10 13" id="KW-0472">Membrane</keyword>
<feature type="transmembrane region" description="Helical" evidence="13">
    <location>
        <begin position="226"/>
        <end position="248"/>
    </location>
</feature>
<feature type="transmembrane region" description="Helical" evidence="13">
    <location>
        <begin position="320"/>
        <end position="344"/>
    </location>
</feature>
<dbReference type="PROSITE" id="PS50222">
    <property type="entry name" value="EF_HAND_2"/>
    <property type="match status" value="1"/>
</dbReference>
<reference evidence="15 16" key="1">
    <citation type="submission" date="2014-11" db="EMBL/GenBank/DDBJ databases">
        <authorList>
            <person name="Zhu J."/>
            <person name="Qi W."/>
            <person name="Song R."/>
        </authorList>
    </citation>
    <scope>NUCLEOTIDE SEQUENCE [LARGE SCALE GENOMIC DNA]</scope>
</reference>
<comment type="subunit">
    <text evidence="3">Homodimer.</text>
</comment>
<dbReference type="Gene3D" id="1.10.287.70">
    <property type="match status" value="2"/>
</dbReference>
<evidence type="ECO:0000256" key="4">
    <source>
        <dbReference type="ARBA" id="ARBA00022448"/>
    </source>
</evidence>
<evidence type="ECO:0000256" key="6">
    <source>
        <dbReference type="ARBA" id="ARBA00022737"/>
    </source>
</evidence>
<evidence type="ECO:0000256" key="3">
    <source>
        <dbReference type="ARBA" id="ARBA00011738"/>
    </source>
</evidence>
<feature type="transmembrane region" description="Helical" evidence="13">
    <location>
        <begin position="350"/>
        <end position="369"/>
    </location>
</feature>
<dbReference type="InterPro" id="IPR002048">
    <property type="entry name" value="EF_hand_dom"/>
</dbReference>
<feature type="compositionally biased region" description="Low complexity" evidence="12">
    <location>
        <begin position="7"/>
        <end position="26"/>
    </location>
</feature>
<keyword evidence="7" id="KW-0106">Calcium</keyword>
<dbReference type="Proteomes" id="UP000041254">
    <property type="component" value="Unassembled WGS sequence"/>
</dbReference>
<evidence type="ECO:0000313" key="16">
    <source>
        <dbReference type="Proteomes" id="UP000041254"/>
    </source>
</evidence>
<dbReference type="Pfam" id="PF00520">
    <property type="entry name" value="Ion_trans"/>
    <property type="match status" value="2"/>
</dbReference>
<feature type="domain" description="EF-hand" evidence="14">
    <location>
        <begin position="516"/>
        <end position="551"/>
    </location>
</feature>
<feature type="transmembrane region" description="Helical" evidence="13">
    <location>
        <begin position="142"/>
        <end position="167"/>
    </location>
</feature>
<protein>
    <recommendedName>
        <fullName evidence="14">EF-hand domain-containing protein</fullName>
    </recommendedName>
</protein>
<dbReference type="EMBL" id="CDMY01000274">
    <property type="protein sequence ID" value="CEL98608.1"/>
    <property type="molecule type" value="Genomic_DNA"/>
</dbReference>
<dbReference type="PANTHER" id="PTHR46988">
    <property type="entry name" value="TWO PORE CALCIUM CHANNEL PROTEIN 1"/>
    <property type="match status" value="1"/>
</dbReference>
<dbReference type="SUPFAM" id="SSF81324">
    <property type="entry name" value="Voltage-gated potassium channels"/>
    <property type="match status" value="2"/>
</dbReference>
<comment type="subcellular location">
    <subcellularLocation>
        <location evidence="1">Membrane</location>
        <topology evidence="1">Multi-pass membrane protein</topology>
    </subcellularLocation>
</comment>
<comment type="similarity">
    <text evidence="2">Belongs to the calcium channel alpha-1 subunit (TC 1.A.1.11) family. Two pore calcium channel subfamily.</text>
</comment>
<evidence type="ECO:0000259" key="14">
    <source>
        <dbReference type="PROSITE" id="PS50222"/>
    </source>
</evidence>
<sequence>MNIARCASFSSASASPARPPHASSAPTGFRRKSSTTVFPATAYIPAEPPTLPAQPASIPEVDAEDRYQADVGRAGLHRGVSTATSSGGLRGNETEIERVARLQKAALWVERAWKGRGLDDKATELDERSLVWYVVQRRLKPFLVVATVVYLTLVFFEIPSWCMRGLIATPSDLASCRIVESPTYPLLPWWLSVTLDMACLLVFSARFVMRVLTYGRKSITTFPRRIIGLSLLGLLLLVDCLQLGRVALYGSLPTISRMFRPVMVVFIFKTAQKEVVRVYRTLVTSLDVFLLCFAVFFLFTWAGVLIFARTREAEEGFESFSEAFFLLFVTFTTVNFPNVMMPIVNINRWAALYFVFFMVVTLFLLSNVLKAAFYYYYREELGDEVRAFYTSRDRSIEIAYDLLRTETPEGNGIDRETFVEFFLGYFSPVTSHPRLALKPRGICRSCIKRRRRSHSFRRSDSAPESQGERGAPTPSMALLTRLASASRLSVGGPLLRLAYPQRDSIEETLQSDVLEYQTGRAERIFELMDLSGSGLLELHEFLRLAVVMADPAVHLVKNPPVERMGILRRIQMQVGHLTASLVWGLVMDACVVVSAVVTLAQTLSFLNAKTLAQATEVWVPYGSYVPFWGIMQLVLLCAFAIDLLAAFFCVGFERVWNRTAQIPNRFDTLVFAAQAAILAFLAVFFPPGAAAAGGGGEGSHDAVSWSLEISTRTLAVVQMLRLGRVLWHIPRVEQLCVSLWFTTGAFLQVSSILCVCFYVYGVVGIQWFGGLIWPDTPVLQHTDWSDAQFWGCNFNNMPGALTALFSMLIVNNWNVLEDGLELVTAGKLCRLYTVSFNIICVILILNILVAAVVDAFVTLESIKNQKKKELETRTGSKDISEVIVGETDFLGEMPPEVNGRNGAALPVAGEVGVGRQPSSSLRRGNLGTILRRASADPTLDELHRRSAMLGREEILRNMFMSDLEMDIAHSVSEQVDEGGLPAVASSGPYHLLTDTGAPTQHPQGF</sequence>
<name>A0A0G4EP73_VITBC</name>
<evidence type="ECO:0000256" key="12">
    <source>
        <dbReference type="SAM" id="MobiDB-lite"/>
    </source>
</evidence>
<dbReference type="InterPro" id="IPR005821">
    <property type="entry name" value="Ion_trans_dom"/>
</dbReference>
<dbReference type="PROSITE" id="PS00018">
    <property type="entry name" value="EF_HAND_1"/>
    <property type="match status" value="1"/>
</dbReference>
<evidence type="ECO:0000256" key="11">
    <source>
        <dbReference type="ARBA" id="ARBA00023303"/>
    </source>
</evidence>
<keyword evidence="11" id="KW-0407">Ion channel</keyword>
<evidence type="ECO:0000256" key="2">
    <source>
        <dbReference type="ARBA" id="ARBA00009286"/>
    </source>
</evidence>
<keyword evidence="5 13" id="KW-0812">Transmembrane</keyword>
<gene>
    <name evidence="15" type="ORF">Vbra_20583</name>
</gene>
<evidence type="ECO:0000256" key="5">
    <source>
        <dbReference type="ARBA" id="ARBA00022692"/>
    </source>
</evidence>
<dbReference type="InParanoid" id="A0A0G4EP73"/>
<feature type="region of interest" description="Disordered" evidence="12">
    <location>
        <begin position="7"/>
        <end position="32"/>
    </location>
</feature>
<dbReference type="STRING" id="1169540.A0A0G4EP73"/>
<dbReference type="PANTHER" id="PTHR46988:SF2">
    <property type="entry name" value="TWO PORE CALCIUM CHANNEL PROTEIN 1"/>
    <property type="match status" value="1"/>
</dbReference>